<dbReference type="AlphaFoldDB" id="A0A8T0GBT9"/>
<accession>A0A8T0GBT9</accession>
<comment type="caution">
    <text evidence="1">The sequence shown here is derived from an EMBL/GenBank/DDBJ whole genome shotgun (WGS) entry which is preliminary data.</text>
</comment>
<proteinExistence type="predicted"/>
<reference evidence="1 2" key="1">
    <citation type="submission" date="2020-06" db="EMBL/GenBank/DDBJ databases">
        <title>WGS assembly of Ceratodon purpureus strain R40.</title>
        <authorList>
            <person name="Carey S.B."/>
            <person name="Jenkins J."/>
            <person name="Shu S."/>
            <person name="Lovell J.T."/>
            <person name="Sreedasyam A."/>
            <person name="Maumus F."/>
            <person name="Tiley G.P."/>
            <person name="Fernandez-Pozo N."/>
            <person name="Barry K."/>
            <person name="Chen C."/>
            <person name="Wang M."/>
            <person name="Lipzen A."/>
            <person name="Daum C."/>
            <person name="Saski C.A."/>
            <person name="Payton A.C."/>
            <person name="Mcbreen J.C."/>
            <person name="Conrad R.E."/>
            <person name="Kollar L.M."/>
            <person name="Olsson S."/>
            <person name="Huttunen S."/>
            <person name="Landis J.B."/>
            <person name="Wickett N.J."/>
            <person name="Johnson M.G."/>
            <person name="Rensing S.A."/>
            <person name="Grimwood J."/>
            <person name="Schmutz J."/>
            <person name="Mcdaniel S.F."/>
        </authorList>
    </citation>
    <scope>NUCLEOTIDE SEQUENCE [LARGE SCALE GENOMIC DNA]</scope>
    <source>
        <strain evidence="1 2">R40</strain>
    </source>
</reference>
<dbReference type="OrthoDB" id="6375174at2759"/>
<protein>
    <submittedName>
        <fullName evidence="1">Uncharacterized protein</fullName>
    </submittedName>
</protein>
<evidence type="ECO:0000313" key="2">
    <source>
        <dbReference type="Proteomes" id="UP000822688"/>
    </source>
</evidence>
<dbReference type="EMBL" id="CM026432">
    <property type="protein sequence ID" value="KAG0556500.1"/>
    <property type="molecule type" value="Genomic_DNA"/>
</dbReference>
<evidence type="ECO:0000313" key="1">
    <source>
        <dbReference type="EMBL" id="KAG0556500.1"/>
    </source>
</evidence>
<keyword evidence="2" id="KW-1185">Reference proteome</keyword>
<dbReference type="Proteomes" id="UP000822688">
    <property type="component" value="Chromosome 11"/>
</dbReference>
<organism evidence="1 2">
    <name type="scientific">Ceratodon purpureus</name>
    <name type="common">Fire moss</name>
    <name type="synonym">Dicranum purpureum</name>
    <dbReference type="NCBI Taxonomy" id="3225"/>
    <lineage>
        <taxon>Eukaryota</taxon>
        <taxon>Viridiplantae</taxon>
        <taxon>Streptophyta</taxon>
        <taxon>Embryophyta</taxon>
        <taxon>Bryophyta</taxon>
        <taxon>Bryophytina</taxon>
        <taxon>Bryopsida</taxon>
        <taxon>Dicranidae</taxon>
        <taxon>Pseudoditrichales</taxon>
        <taxon>Ditrichaceae</taxon>
        <taxon>Ceratodon</taxon>
    </lineage>
</organism>
<sequence>MSGCSGCGWQYRRYAKSKARYANEQFMELFDEDLVTLPEHLPEWFIDQRRMMEEEENEFAEQLRREQASEVGAHCSGSMFTKAETTNEVQAIAESEKPKVVMTSDGDTPGYRKYYYSSSSPLTTENRSYKRKIIGKV</sequence>
<gene>
    <name evidence="1" type="ORF">KC19_11G058400</name>
</gene>
<name>A0A8T0GBT9_CERPU</name>